<proteinExistence type="predicted"/>
<evidence type="ECO:0000313" key="2">
    <source>
        <dbReference type="Proteomes" id="UP001493487"/>
    </source>
</evidence>
<gene>
    <name evidence="1" type="ORF">QJS35_30475</name>
</gene>
<protein>
    <submittedName>
        <fullName evidence="1">Uncharacterized protein</fullName>
    </submittedName>
</protein>
<evidence type="ECO:0000313" key="1">
    <source>
        <dbReference type="EMBL" id="MEQ4486711.1"/>
    </source>
</evidence>
<reference evidence="1 2" key="1">
    <citation type="journal article" date="2023" name="Genome Announc.">
        <title>Pan-Genome Analyses of the Genus Cohnella and Proposal of the Novel Species Cohnella silvisoli sp. nov., Isolated from Forest Soil.</title>
        <authorList>
            <person name="Wang C."/>
            <person name="Mao L."/>
            <person name="Bao G."/>
            <person name="Zhu H."/>
        </authorList>
    </citation>
    <scope>NUCLEOTIDE SEQUENCE [LARGE SCALE GENOMIC DNA]</scope>
    <source>
        <strain evidence="1 2">NL03-T5-1</strain>
    </source>
</reference>
<dbReference type="Proteomes" id="UP001493487">
    <property type="component" value="Unassembled WGS sequence"/>
</dbReference>
<dbReference type="RefSeq" id="WP_232189792.1">
    <property type="nucleotide sequence ID" value="NZ_JAIOAP010000023.1"/>
</dbReference>
<name>A0ABV1L380_9BACL</name>
<accession>A0ABV1L380</accession>
<organism evidence="1 2">
    <name type="scientific">Cohnella silvisoli</name>
    <dbReference type="NCBI Taxonomy" id="2873699"/>
    <lineage>
        <taxon>Bacteria</taxon>
        <taxon>Bacillati</taxon>
        <taxon>Bacillota</taxon>
        <taxon>Bacilli</taxon>
        <taxon>Bacillales</taxon>
        <taxon>Paenibacillaceae</taxon>
        <taxon>Cohnella</taxon>
    </lineage>
</organism>
<comment type="caution">
    <text evidence="1">The sequence shown here is derived from an EMBL/GenBank/DDBJ whole genome shotgun (WGS) entry which is preliminary data.</text>
</comment>
<keyword evidence="2" id="KW-1185">Reference proteome</keyword>
<dbReference type="EMBL" id="JASKHM010000024">
    <property type="protein sequence ID" value="MEQ4486711.1"/>
    <property type="molecule type" value="Genomic_DNA"/>
</dbReference>
<sequence>MHRVVIYLKSGNVVEIETNEFEYRKGITGKLEEISWMNHEGKKTLNYIDVDQIEAITGMELNDDPEAGGL</sequence>